<dbReference type="PANTHER" id="PTHR33159">
    <property type="entry name" value="RPM1-INTERACTING PROTEIN 4 (RIN4) FAMILY PROTEIN"/>
    <property type="match status" value="1"/>
</dbReference>
<name>A0A5C7IM75_9ROSI</name>
<accession>A0A5C7IM75</accession>
<dbReference type="EMBL" id="VAHF01000002">
    <property type="protein sequence ID" value="TXG69682.1"/>
    <property type="molecule type" value="Genomic_DNA"/>
</dbReference>
<feature type="region of interest" description="Disordered" evidence="1">
    <location>
        <begin position="41"/>
        <end position="178"/>
    </location>
</feature>
<evidence type="ECO:0000259" key="2">
    <source>
        <dbReference type="Pfam" id="PF05627"/>
    </source>
</evidence>
<evidence type="ECO:0000313" key="3">
    <source>
        <dbReference type="EMBL" id="TXG69682.1"/>
    </source>
</evidence>
<dbReference type="OrthoDB" id="765662at2759"/>
<keyword evidence="4" id="KW-1185">Reference proteome</keyword>
<feature type="domain" description="RIN4 pathogenic type III effector avirulence factor Avr cleavage site" evidence="2">
    <location>
        <begin position="179"/>
        <end position="211"/>
    </location>
</feature>
<dbReference type="Pfam" id="PF05627">
    <property type="entry name" value="AvrRpt-cleavage"/>
    <property type="match status" value="2"/>
</dbReference>
<dbReference type="Proteomes" id="UP000323000">
    <property type="component" value="Chromosome 2"/>
</dbReference>
<comment type="caution">
    <text evidence="3">The sequence shown here is derived from an EMBL/GenBank/DDBJ whole genome shotgun (WGS) entry which is preliminary data.</text>
</comment>
<feature type="region of interest" description="Disordered" evidence="1">
    <location>
        <begin position="279"/>
        <end position="301"/>
    </location>
</feature>
<organism evidence="3 4">
    <name type="scientific">Acer yangbiense</name>
    <dbReference type="NCBI Taxonomy" id="1000413"/>
    <lineage>
        <taxon>Eukaryota</taxon>
        <taxon>Viridiplantae</taxon>
        <taxon>Streptophyta</taxon>
        <taxon>Embryophyta</taxon>
        <taxon>Tracheophyta</taxon>
        <taxon>Spermatophyta</taxon>
        <taxon>Magnoliopsida</taxon>
        <taxon>eudicotyledons</taxon>
        <taxon>Gunneridae</taxon>
        <taxon>Pentapetalae</taxon>
        <taxon>rosids</taxon>
        <taxon>malvids</taxon>
        <taxon>Sapindales</taxon>
        <taxon>Sapindaceae</taxon>
        <taxon>Hippocastanoideae</taxon>
        <taxon>Acereae</taxon>
        <taxon>Acer</taxon>
    </lineage>
</organism>
<sequence>MLTKLTWLLLQNHSHVPKFGNWDKEDNIPYTSYFENARKGKAGVRMNPNDPEENPEAFMIASGGGLNSTDHGDYQPIQASVNADSDKSKSSEKRLIEGNTGKRNTYNHQKSERNKSITSDFSSDKSNSDHSLQQPGHRRLKSDRKKGLGEGINSFSPLVQGHSRQRNENQPSDEPHHRVASVPRFGAWDETDPASGEGFTVIFNKVKEEKQIASTKFPTVPAQANIQSDTKRTEGGSSSRSKHRSYVLKFGSWDRSNIPYTTFFENARLAKAVKKMNPNDHGIGGVMSEYDRHKSNSDHSI</sequence>
<feature type="compositionally biased region" description="Basic and acidic residues" evidence="1">
    <location>
        <begin position="84"/>
        <end position="96"/>
    </location>
</feature>
<dbReference type="PANTHER" id="PTHR33159:SF49">
    <property type="entry name" value="RPM1-INTERACTING PROTEIN 4"/>
    <property type="match status" value="1"/>
</dbReference>
<dbReference type="InterPro" id="IPR040387">
    <property type="entry name" value="RIN4/NOI4"/>
</dbReference>
<evidence type="ECO:0000256" key="1">
    <source>
        <dbReference type="SAM" id="MobiDB-lite"/>
    </source>
</evidence>
<gene>
    <name evidence="3" type="ORF">EZV62_004617</name>
</gene>
<dbReference type="GO" id="GO:0005886">
    <property type="term" value="C:plasma membrane"/>
    <property type="evidence" value="ECO:0007669"/>
    <property type="project" value="TreeGrafter"/>
</dbReference>
<dbReference type="InterPro" id="IPR008700">
    <property type="entry name" value="TypeIII_avirulence_cleave"/>
</dbReference>
<reference evidence="4" key="1">
    <citation type="journal article" date="2019" name="Gigascience">
        <title>De novo genome assembly of the endangered Acer yangbiense, a plant species with extremely small populations endemic to Yunnan Province, China.</title>
        <authorList>
            <person name="Yang J."/>
            <person name="Wariss H.M."/>
            <person name="Tao L."/>
            <person name="Zhang R."/>
            <person name="Yun Q."/>
            <person name="Hollingsworth P."/>
            <person name="Dao Z."/>
            <person name="Luo G."/>
            <person name="Guo H."/>
            <person name="Ma Y."/>
            <person name="Sun W."/>
        </authorList>
    </citation>
    <scope>NUCLEOTIDE SEQUENCE [LARGE SCALE GENOMIC DNA]</scope>
    <source>
        <strain evidence="4">cv. Malutang</strain>
    </source>
</reference>
<protein>
    <recommendedName>
        <fullName evidence="2">RIN4 pathogenic type III effector avirulence factor Avr cleavage site domain-containing protein</fullName>
    </recommendedName>
</protein>
<proteinExistence type="predicted"/>
<dbReference type="AlphaFoldDB" id="A0A5C7IM75"/>
<feature type="compositionally biased region" description="Basic and acidic residues" evidence="1">
    <location>
        <begin position="289"/>
        <end position="301"/>
    </location>
</feature>
<feature type="domain" description="RIN4 pathogenic type III effector avirulence factor Avr cleavage site" evidence="2">
    <location>
        <begin position="12"/>
        <end position="41"/>
    </location>
</feature>
<evidence type="ECO:0000313" key="4">
    <source>
        <dbReference type="Proteomes" id="UP000323000"/>
    </source>
</evidence>